<organism evidence="3 4">
    <name type="scientific">Candidatus Woesebacteria bacterium GW2011_GWC2_45_9</name>
    <dbReference type="NCBI Taxonomy" id="1618589"/>
    <lineage>
        <taxon>Bacteria</taxon>
        <taxon>Candidatus Woeseibacteriota</taxon>
    </lineage>
</organism>
<reference evidence="3 4" key="1">
    <citation type="journal article" date="2015" name="Nature">
        <title>rRNA introns, odd ribosomes, and small enigmatic genomes across a large radiation of phyla.</title>
        <authorList>
            <person name="Brown C.T."/>
            <person name="Hug L.A."/>
            <person name="Thomas B.C."/>
            <person name="Sharon I."/>
            <person name="Castelle C.J."/>
            <person name="Singh A."/>
            <person name="Wilkins M.J."/>
            <person name="Williams K.H."/>
            <person name="Banfield J.F."/>
        </authorList>
    </citation>
    <scope>NUCLEOTIDE SEQUENCE [LARGE SCALE GENOMIC DNA]</scope>
</reference>
<dbReference type="SUPFAM" id="SSF53041">
    <property type="entry name" value="Resolvase-like"/>
    <property type="match status" value="1"/>
</dbReference>
<dbReference type="Pfam" id="PF00239">
    <property type="entry name" value="Resolvase"/>
    <property type="match status" value="1"/>
</dbReference>
<name>A0A0G1R5R9_9BACT</name>
<comment type="caution">
    <text evidence="3">The sequence shown here is derived from an EMBL/GenBank/DDBJ whole genome shotgun (WGS) entry which is preliminary data.</text>
</comment>
<accession>A0A0G1R5R9</accession>
<dbReference type="PANTHER" id="PTHR30461:SF23">
    <property type="entry name" value="DNA RECOMBINASE-RELATED"/>
    <property type="match status" value="1"/>
</dbReference>
<dbReference type="SMART" id="SM00857">
    <property type="entry name" value="Resolvase"/>
    <property type="match status" value="1"/>
</dbReference>
<dbReference type="InterPro" id="IPR036162">
    <property type="entry name" value="Resolvase-like_N_sf"/>
</dbReference>
<dbReference type="AlphaFoldDB" id="A0A0G1R5R9"/>
<dbReference type="InterPro" id="IPR038109">
    <property type="entry name" value="DNA_bind_recomb_sf"/>
</dbReference>
<dbReference type="STRING" id="1618589.UX25_C0039G0007"/>
<dbReference type="Proteomes" id="UP000034922">
    <property type="component" value="Unassembled WGS sequence"/>
</dbReference>
<dbReference type="InterPro" id="IPR050639">
    <property type="entry name" value="SSR_resolvase"/>
</dbReference>
<dbReference type="InterPro" id="IPR011109">
    <property type="entry name" value="DNA_bind_recombinase_dom"/>
</dbReference>
<dbReference type="Pfam" id="PF13408">
    <property type="entry name" value="Zn_ribbon_recom"/>
    <property type="match status" value="1"/>
</dbReference>
<dbReference type="Gene3D" id="3.40.50.1390">
    <property type="entry name" value="Resolvase, N-terminal catalytic domain"/>
    <property type="match status" value="1"/>
</dbReference>
<evidence type="ECO:0000259" key="1">
    <source>
        <dbReference type="PROSITE" id="PS51736"/>
    </source>
</evidence>
<dbReference type="GO" id="GO:0003677">
    <property type="term" value="F:DNA binding"/>
    <property type="evidence" value="ECO:0007669"/>
    <property type="project" value="InterPro"/>
</dbReference>
<evidence type="ECO:0000259" key="2">
    <source>
        <dbReference type="PROSITE" id="PS51737"/>
    </source>
</evidence>
<dbReference type="PROSITE" id="PS51736">
    <property type="entry name" value="RECOMBINASES_3"/>
    <property type="match status" value="1"/>
</dbReference>
<evidence type="ECO:0000313" key="3">
    <source>
        <dbReference type="EMBL" id="KKU16220.1"/>
    </source>
</evidence>
<dbReference type="GO" id="GO:0000150">
    <property type="term" value="F:DNA strand exchange activity"/>
    <property type="evidence" value="ECO:0007669"/>
    <property type="project" value="InterPro"/>
</dbReference>
<dbReference type="InterPro" id="IPR025827">
    <property type="entry name" value="Zn_ribbon_recom_dom"/>
</dbReference>
<dbReference type="Gene3D" id="3.90.1750.20">
    <property type="entry name" value="Putative Large Serine Recombinase, Chain B, Domain 2"/>
    <property type="match status" value="1"/>
</dbReference>
<feature type="non-terminal residue" evidence="3">
    <location>
        <position position="486"/>
    </location>
</feature>
<sequence length="486" mass="55957">MKYIIYCRKSTDEKDKQILSIESQIAELKEFAKREKLEIVDTLTEAKSAKIPGRLKFGEVLRRIEKGEIQGILSWHPDRLAHNSIDGGRIIFLLDTGKLIDLKFPTFWFDNTPQGKFMLNIAFGQSKYYVDNLIENIKRGNRQKLRNGVWPSKAPLGYLNNPKTRGIDIDSEKSLIVKKAFELFIQGRKSFTDIDRFLASVGVTDGNGRELKNDVVKYMLTNKFYVGIMKYAGEYYQGTHQTFIDKELFEKVQKQVVKIEKPRGDGHNFPFVGIARCAECGGAITAEIHTKYYRGTDRTANYIYYHCTKKMGKYCSQAYIRQEEFESQFRKIVSDIAIPESVGNDWLSWLEEDKENEVKLSQETIFKLEEQTSEIDRKQNILLDSFLDQIVDPDTYKKKKNELFEQKLELQEKIALTKEKGSSWLEPLEEFIKSSINCGKIACVKNNSDELSSTGKNVGSNFFLNNRRLSVNYNLGYSALFSECGG</sequence>
<dbReference type="PANTHER" id="PTHR30461">
    <property type="entry name" value="DNA-INVERTASE FROM LAMBDOID PROPHAGE"/>
    <property type="match status" value="1"/>
</dbReference>
<dbReference type="Pfam" id="PF07508">
    <property type="entry name" value="Recombinase"/>
    <property type="match status" value="1"/>
</dbReference>
<dbReference type="PROSITE" id="PS51737">
    <property type="entry name" value="RECOMBINASE_DNA_BIND"/>
    <property type="match status" value="1"/>
</dbReference>
<dbReference type="EMBL" id="LCLM01000039">
    <property type="protein sequence ID" value="KKU16220.1"/>
    <property type="molecule type" value="Genomic_DNA"/>
</dbReference>
<dbReference type="CDD" id="cd00338">
    <property type="entry name" value="Ser_Recombinase"/>
    <property type="match status" value="1"/>
</dbReference>
<dbReference type="InterPro" id="IPR006119">
    <property type="entry name" value="Resolv_N"/>
</dbReference>
<evidence type="ECO:0000313" key="4">
    <source>
        <dbReference type="Proteomes" id="UP000034922"/>
    </source>
</evidence>
<protein>
    <submittedName>
        <fullName evidence="3">Recombinase</fullName>
    </submittedName>
</protein>
<feature type="domain" description="Resolvase/invertase-type recombinase catalytic" evidence="1">
    <location>
        <begin position="2"/>
        <end position="148"/>
    </location>
</feature>
<gene>
    <name evidence="3" type="ORF">UX25_C0039G0007</name>
</gene>
<proteinExistence type="predicted"/>
<feature type="domain" description="Recombinase" evidence="2">
    <location>
        <begin position="155"/>
        <end position="262"/>
    </location>
</feature>